<dbReference type="EMBL" id="SHKL01000001">
    <property type="protein sequence ID" value="RZT83929.1"/>
    <property type="molecule type" value="Genomic_DNA"/>
</dbReference>
<feature type="transmembrane region" description="Helical" evidence="1">
    <location>
        <begin position="85"/>
        <end position="104"/>
    </location>
</feature>
<evidence type="ECO:0008006" key="4">
    <source>
        <dbReference type="Google" id="ProtNLM"/>
    </source>
</evidence>
<feature type="transmembrane region" description="Helical" evidence="1">
    <location>
        <begin position="25"/>
        <end position="48"/>
    </location>
</feature>
<feature type="transmembrane region" description="Helical" evidence="1">
    <location>
        <begin position="110"/>
        <end position="127"/>
    </location>
</feature>
<organism evidence="2 3">
    <name type="scientific">Pseudonocardia sediminis</name>
    <dbReference type="NCBI Taxonomy" id="1397368"/>
    <lineage>
        <taxon>Bacteria</taxon>
        <taxon>Bacillati</taxon>
        <taxon>Actinomycetota</taxon>
        <taxon>Actinomycetes</taxon>
        <taxon>Pseudonocardiales</taxon>
        <taxon>Pseudonocardiaceae</taxon>
        <taxon>Pseudonocardia</taxon>
    </lineage>
</organism>
<protein>
    <recommendedName>
        <fullName evidence="4">Signal transduction histidine kinase</fullName>
    </recommendedName>
</protein>
<dbReference type="OrthoDB" id="5125370at2"/>
<proteinExistence type="predicted"/>
<comment type="caution">
    <text evidence="2">The sequence shown here is derived from an EMBL/GenBank/DDBJ whole genome shotgun (WGS) entry which is preliminary data.</text>
</comment>
<name>A0A4Q7UV53_PSEST</name>
<dbReference type="Proteomes" id="UP000291591">
    <property type="component" value="Unassembled WGS sequence"/>
</dbReference>
<evidence type="ECO:0000313" key="3">
    <source>
        <dbReference type="Proteomes" id="UP000291591"/>
    </source>
</evidence>
<keyword evidence="1" id="KW-0472">Membrane</keyword>
<keyword evidence="3" id="KW-1185">Reference proteome</keyword>
<sequence length="378" mass="39364">MTEPVTAAGGTGSPLRVQLLRGLRVAQSSIVITVLLVFFGVNLLGSVGGLPVPGVQAALFGAMVAVTVVDAALVRANRFWGRARWPAAAAVLAVSVTSTLLLPAGELVRPAHWALGATGFLGVLLFFDDRLSRLLAFLGVHVATMLAALVADGRTDRETLVGFGIVVVSTEGLHLAVAMAGSALRAVAGSATAAANDRAEARTREVVADRVHTDREQRYAVLRAGVLPLLRGMGDGSLSPADPQVRRRAALEAARLRRMFAVHDDGAGELAGELEALVEMAERRGLTVRFAAGALPVDPPAPVRRAMLVRAGGILLAATGRARVTLQPSEGSVVLGVVVDGIHDDAAEPCEGVATTVVVAEGRTWMEARWSPDPLPPR</sequence>
<evidence type="ECO:0000256" key="1">
    <source>
        <dbReference type="SAM" id="Phobius"/>
    </source>
</evidence>
<feature type="transmembrane region" description="Helical" evidence="1">
    <location>
        <begin position="134"/>
        <end position="151"/>
    </location>
</feature>
<accession>A0A4Q7UV53</accession>
<reference evidence="2 3" key="1">
    <citation type="submission" date="2019-02" db="EMBL/GenBank/DDBJ databases">
        <title>Sequencing the genomes of 1000 actinobacteria strains.</title>
        <authorList>
            <person name="Klenk H.-P."/>
        </authorList>
    </citation>
    <scope>NUCLEOTIDE SEQUENCE [LARGE SCALE GENOMIC DNA]</scope>
    <source>
        <strain evidence="2 3">DSM 45779</strain>
    </source>
</reference>
<gene>
    <name evidence="2" type="ORF">EV383_0757</name>
</gene>
<dbReference type="AlphaFoldDB" id="A0A4Q7UV53"/>
<feature type="transmembrane region" description="Helical" evidence="1">
    <location>
        <begin position="54"/>
        <end position="73"/>
    </location>
</feature>
<dbReference type="RefSeq" id="WP_130288620.1">
    <property type="nucleotide sequence ID" value="NZ_SHKL01000001.1"/>
</dbReference>
<keyword evidence="1" id="KW-1133">Transmembrane helix</keyword>
<keyword evidence="1" id="KW-0812">Transmembrane</keyword>
<evidence type="ECO:0000313" key="2">
    <source>
        <dbReference type="EMBL" id="RZT83929.1"/>
    </source>
</evidence>